<reference evidence="1" key="1">
    <citation type="submission" date="2012-08" db="EMBL/GenBank/DDBJ databases">
        <title>Genome analysis of Colletotrichum orbiculare and Colletotrichum fructicola.</title>
        <authorList>
            <person name="Gan P.H.P."/>
            <person name="Ikeda K."/>
            <person name="Irieda H."/>
            <person name="Narusaka M."/>
            <person name="O'Connell R.J."/>
            <person name="Narusaka Y."/>
            <person name="Takano Y."/>
            <person name="Kubo Y."/>
            <person name="Shirasu K."/>
        </authorList>
    </citation>
    <scope>NUCLEOTIDE SEQUENCE</scope>
    <source>
        <strain evidence="1">Nara gc5</strain>
    </source>
</reference>
<gene>
    <name evidence="1" type="ORF">CGGC5_12060</name>
</gene>
<protein>
    <submittedName>
        <fullName evidence="1">Nuclear pore protein-like protein</fullName>
    </submittedName>
</protein>
<proteinExistence type="predicted"/>
<dbReference type="InterPro" id="IPR011333">
    <property type="entry name" value="SKP1/BTB/POZ_sf"/>
</dbReference>
<evidence type="ECO:0000313" key="1">
    <source>
        <dbReference type="EMBL" id="ELA27017.1"/>
    </source>
</evidence>
<dbReference type="EMBL" id="KB021005">
    <property type="protein sequence ID" value="ELA27017.1"/>
    <property type="molecule type" value="Genomic_DNA"/>
</dbReference>
<name>L2FKZ3_COLFN</name>
<sequence length="831" mass="92617">MADTATAEIPIVDIPVADVSISSASEGDEYEDVTDSLWACLLAAMLALQVGEAYHFDTRGDLTLKVGGDQSAYEFVVCSRTLGRSSPVFQAMLFNGFTESKPSDGAAWNVQLPDDDPSPIFLILSIIHGHFQHVTRTLREKQLYEVLVVTEKYDMTKILNPLASTWFAPYEEFRFLGSDETFPLLWSSWELGHIKAFSRFAAGLMVRQPINVEGELVTGHKTLRRLSGLPYRQPPGLIESIAQGRRDLIGKITTLLNTTILRLCAIPLCNGKPSVQCNVCGSVIGHGDVDHPTWCSKCKCNRGTTKDFHLSPSLCGDLIFGSLSRRAAAIGLKEVAFLETPTPDYRFSVEELSKDIRAMIIDLPEEHKECNPLPALRDEMQQLLDCAYAPVTDAHMQYLESQAKKTGIQDMPYYFSVESVNLNKAGTPDSPGLRAVLFPVAKVHTEHRQPALKHFTDHLQLRFKVIDTAKEDEPEPVPRPFWECLKPATSTIECGKAFSFDPIGDLTLRVGEDVVAYEFIVCSRTLSRWSPVFCTMLFGGFAESRPADAAWSVSLPEDLPSAMFLVLSIIHGCFEHVPTSLSQIELYQTLVATEKYDMTKIVRPWATAWFAPYKNISKVSSNEILLWISWELGYADNFCWLAKDLLLSSPVNGNEQLIGQDGVVLSTYSCLEPPEILEEVTSRRKRIVDTMVGCIYKTLEAAFGEPECRGRPQNRECPKCYRRVALKKSSLTLPPHMCKALVFGSLAKEVSKMLGQDVALMKKPIPHLQQSINYLLLMIDCMEVDVLAEHQACNPLPATQKVIRAVVESVTSPVKSLHLEYLKEQAKKTGV</sequence>
<dbReference type="InterPro" id="IPR052664">
    <property type="entry name" value="BTB-MATH_domain_protein"/>
</dbReference>
<dbReference type="PANTHER" id="PTHR22743:SF165">
    <property type="entry name" value="BTB AND MATH DOMAIN CONTAINING-RELATED"/>
    <property type="match status" value="1"/>
</dbReference>
<accession>L2FKZ3</accession>
<dbReference type="AlphaFoldDB" id="L2FKZ3"/>
<dbReference type="CDD" id="cd18186">
    <property type="entry name" value="BTB_POZ_ZBTB_KLHL-like"/>
    <property type="match status" value="1"/>
</dbReference>
<dbReference type="SUPFAM" id="SSF54695">
    <property type="entry name" value="POZ domain"/>
    <property type="match status" value="1"/>
</dbReference>
<dbReference type="Gene3D" id="3.30.710.10">
    <property type="entry name" value="Potassium Channel Kv1.1, Chain A"/>
    <property type="match status" value="2"/>
</dbReference>
<organism evidence="1">
    <name type="scientific">Colletotrichum fructicola (strain Nara gc5)</name>
    <name type="common">Anthracnose fungus</name>
    <name type="synonym">Colletotrichum gloeosporioides (strain Nara gc5)</name>
    <dbReference type="NCBI Taxonomy" id="1213859"/>
    <lineage>
        <taxon>Eukaryota</taxon>
        <taxon>Fungi</taxon>
        <taxon>Dikarya</taxon>
        <taxon>Ascomycota</taxon>
        <taxon>Pezizomycotina</taxon>
        <taxon>Sordariomycetes</taxon>
        <taxon>Hypocreomycetidae</taxon>
        <taxon>Glomerellales</taxon>
        <taxon>Glomerellaceae</taxon>
        <taxon>Colletotrichum</taxon>
        <taxon>Colletotrichum gloeosporioides species complex</taxon>
    </lineage>
</organism>
<dbReference type="STRING" id="1213859.L2FKZ3"/>
<dbReference type="PANTHER" id="PTHR22743">
    <property type="entry name" value="MEPRIN/TRAF-LIKE MATH FAMILY-C.ELEGANS"/>
    <property type="match status" value="1"/>
</dbReference>
<dbReference type="HOGENOM" id="CLU_341310_0_0_1"/>